<dbReference type="GO" id="GO:0015293">
    <property type="term" value="F:symporter activity"/>
    <property type="evidence" value="ECO:0007669"/>
    <property type="project" value="UniProtKB-KW"/>
</dbReference>
<feature type="compositionally biased region" description="Basic and acidic residues" evidence="10">
    <location>
        <begin position="78"/>
        <end position="89"/>
    </location>
</feature>
<evidence type="ECO:0000256" key="2">
    <source>
        <dbReference type="ARBA" id="ARBA00006459"/>
    </source>
</evidence>
<dbReference type="GO" id="GO:0005886">
    <property type="term" value="C:plasma membrane"/>
    <property type="evidence" value="ECO:0007669"/>
    <property type="project" value="TreeGrafter"/>
</dbReference>
<feature type="compositionally biased region" description="Basic and acidic residues" evidence="10">
    <location>
        <begin position="12"/>
        <end position="29"/>
    </location>
</feature>
<dbReference type="InterPro" id="IPR037272">
    <property type="entry name" value="SNS_sf"/>
</dbReference>
<dbReference type="PANTHER" id="PTHR11616:SF182">
    <property type="entry name" value="TRANSPORTER"/>
    <property type="match status" value="1"/>
</dbReference>
<comment type="subcellular location">
    <subcellularLocation>
        <location evidence="1">Membrane</location>
        <topology evidence="1">Multi-pass membrane protein</topology>
    </subcellularLocation>
</comment>
<reference evidence="13" key="1">
    <citation type="submission" date="2025-08" db="UniProtKB">
        <authorList>
            <consortium name="RefSeq"/>
        </authorList>
    </citation>
    <scope>IDENTIFICATION</scope>
</reference>
<evidence type="ECO:0000256" key="9">
    <source>
        <dbReference type="RuleBase" id="RU003732"/>
    </source>
</evidence>
<keyword evidence="12" id="KW-1185">Reference proteome</keyword>
<evidence type="ECO:0000256" key="10">
    <source>
        <dbReference type="SAM" id="MobiDB-lite"/>
    </source>
</evidence>
<feature type="transmembrane region" description="Helical" evidence="11">
    <location>
        <begin position="522"/>
        <end position="550"/>
    </location>
</feature>
<dbReference type="GO" id="GO:0006865">
    <property type="term" value="P:amino acid transport"/>
    <property type="evidence" value="ECO:0007669"/>
    <property type="project" value="TreeGrafter"/>
</dbReference>
<evidence type="ECO:0000313" key="13">
    <source>
        <dbReference type="RefSeq" id="XP_015609930.1"/>
    </source>
</evidence>
<dbReference type="KEGG" id="ccin:107274891"/>
<keyword evidence="3 9" id="KW-0813">Transport</keyword>
<feature type="transmembrane region" description="Helical" evidence="11">
    <location>
        <begin position="172"/>
        <end position="202"/>
    </location>
</feature>
<dbReference type="PRINTS" id="PR00176">
    <property type="entry name" value="NANEUSMPORT"/>
</dbReference>
<name>A0AAJ7CHG7_CEPCN</name>
<gene>
    <name evidence="13" type="primary">LOC107274891</name>
</gene>
<evidence type="ECO:0000256" key="7">
    <source>
        <dbReference type="ARBA" id="ARBA00023136"/>
    </source>
</evidence>
<dbReference type="GO" id="GO:0035725">
    <property type="term" value="P:sodium ion transmembrane transport"/>
    <property type="evidence" value="ECO:0007669"/>
    <property type="project" value="TreeGrafter"/>
</dbReference>
<feature type="binding site" evidence="8">
    <location>
        <position position="109"/>
    </location>
    <ligand>
        <name>Na(+)</name>
        <dbReference type="ChEBI" id="CHEBI:29101"/>
        <label>1</label>
    </ligand>
</feature>
<feature type="binding site" evidence="8">
    <location>
        <position position="496"/>
    </location>
    <ligand>
        <name>Na(+)</name>
        <dbReference type="ChEBI" id="CHEBI:29101"/>
        <label>1</label>
    </ligand>
</feature>
<keyword evidence="5 9" id="KW-0769">Symport</keyword>
<feature type="transmembrane region" description="Helical" evidence="11">
    <location>
        <begin position="101"/>
        <end position="120"/>
    </location>
</feature>
<dbReference type="GO" id="GO:0046872">
    <property type="term" value="F:metal ion binding"/>
    <property type="evidence" value="ECO:0007669"/>
    <property type="project" value="UniProtKB-KW"/>
</dbReference>
<evidence type="ECO:0000256" key="5">
    <source>
        <dbReference type="ARBA" id="ARBA00022847"/>
    </source>
</evidence>
<feature type="compositionally biased region" description="Polar residues" evidence="10">
    <location>
        <begin position="57"/>
        <end position="77"/>
    </location>
</feature>
<feature type="binding site" evidence="8">
    <location>
        <position position="375"/>
    </location>
    <ligand>
        <name>Na(+)</name>
        <dbReference type="ChEBI" id="CHEBI:29101"/>
        <label>1</label>
    </ligand>
</feature>
<feature type="binding site" evidence="8">
    <location>
        <position position="111"/>
    </location>
    <ligand>
        <name>Na(+)</name>
        <dbReference type="ChEBI" id="CHEBI:29101"/>
        <label>1</label>
    </ligand>
</feature>
<feature type="transmembrane region" description="Helical" evidence="11">
    <location>
        <begin position="484"/>
        <end position="510"/>
    </location>
</feature>
<evidence type="ECO:0000313" key="12">
    <source>
        <dbReference type="Proteomes" id="UP000694920"/>
    </source>
</evidence>
<proteinExistence type="inferred from homology"/>
<feature type="region of interest" description="Disordered" evidence="10">
    <location>
        <begin position="53"/>
        <end position="91"/>
    </location>
</feature>
<feature type="transmembrane region" description="Helical" evidence="11">
    <location>
        <begin position="257"/>
        <end position="275"/>
    </location>
</feature>
<feature type="transmembrane region" description="Helical" evidence="11">
    <location>
        <begin position="287"/>
        <end position="312"/>
    </location>
</feature>
<dbReference type="AlphaFoldDB" id="A0AAJ7CHG7"/>
<dbReference type="PROSITE" id="PS00610">
    <property type="entry name" value="NA_NEUROTRAN_SYMP_1"/>
    <property type="match status" value="1"/>
</dbReference>
<keyword evidence="7 11" id="KW-0472">Membrane</keyword>
<feature type="binding site" evidence="8">
    <location>
        <position position="112"/>
    </location>
    <ligand>
        <name>Na(+)</name>
        <dbReference type="ChEBI" id="CHEBI:29101"/>
        <label>1</label>
    </ligand>
</feature>
<keyword evidence="8" id="KW-0915">Sodium</keyword>
<feature type="transmembrane region" description="Helical" evidence="11">
    <location>
        <begin position="369"/>
        <end position="390"/>
    </location>
</feature>
<evidence type="ECO:0000256" key="4">
    <source>
        <dbReference type="ARBA" id="ARBA00022692"/>
    </source>
</evidence>
<evidence type="ECO:0000256" key="1">
    <source>
        <dbReference type="ARBA" id="ARBA00004141"/>
    </source>
</evidence>
<evidence type="ECO:0000256" key="3">
    <source>
        <dbReference type="ARBA" id="ARBA00022448"/>
    </source>
</evidence>
<feature type="binding site" evidence="8">
    <location>
        <position position="493"/>
    </location>
    <ligand>
        <name>Na(+)</name>
        <dbReference type="ChEBI" id="CHEBI:29101"/>
        <label>1</label>
    </ligand>
</feature>
<feature type="transmembrane region" description="Helical" evidence="11">
    <location>
        <begin position="640"/>
        <end position="664"/>
    </location>
</feature>
<feature type="transmembrane region" description="Helical" evidence="11">
    <location>
        <begin position="132"/>
        <end position="152"/>
    </location>
</feature>
<feature type="binding site" evidence="8">
    <location>
        <position position="116"/>
    </location>
    <ligand>
        <name>Na(+)</name>
        <dbReference type="ChEBI" id="CHEBI:29101"/>
        <label>1</label>
    </ligand>
</feature>
<feature type="region of interest" description="Disordered" evidence="10">
    <location>
        <begin position="1"/>
        <end position="29"/>
    </location>
</feature>
<evidence type="ECO:0000256" key="11">
    <source>
        <dbReference type="SAM" id="Phobius"/>
    </source>
</evidence>
<dbReference type="RefSeq" id="XP_015609930.1">
    <property type="nucleotide sequence ID" value="XM_015754444.2"/>
</dbReference>
<accession>A0AAJ7CHG7</accession>
<feature type="transmembrane region" description="Helical" evidence="11">
    <location>
        <begin position="332"/>
        <end position="357"/>
    </location>
</feature>
<dbReference type="GeneID" id="107274891"/>
<keyword evidence="6 11" id="KW-1133">Transmembrane helix</keyword>
<evidence type="ECO:0000256" key="8">
    <source>
        <dbReference type="PIRSR" id="PIRSR600175-1"/>
    </source>
</evidence>
<dbReference type="CDD" id="cd10332">
    <property type="entry name" value="SLC6sbd-B0AT-like"/>
    <property type="match status" value="1"/>
</dbReference>
<dbReference type="PROSITE" id="PS50267">
    <property type="entry name" value="NA_NEUROTRAN_SYMP_3"/>
    <property type="match status" value="1"/>
</dbReference>
<evidence type="ECO:0000256" key="6">
    <source>
        <dbReference type="ARBA" id="ARBA00022989"/>
    </source>
</evidence>
<feature type="binding site" evidence="8">
    <location>
        <position position="343"/>
    </location>
    <ligand>
        <name>Na(+)</name>
        <dbReference type="ChEBI" id="CHEBI:29101"/>
        <label>1</label>
    </ligand>
</feature>
<feature type="binding site" evidence="8">
    <location>
        <position position="497"/>
    </location>
    <ligand>
        <name>Na(+)</name>
        <dbReference type="ChEBI" id="CHEBI:29101"/>
        <label>1</label>
    </ligand>
</feature>
<keyword evidence="8" id="KW-0479">Metal-binding</keyword>
<keyword evidence="4 9" id="KW-0812">Transmembrane</keyword>
<dbReference type="PANTHER" id="PTHR11616">
    <property type="entry name" value="SODIUM/CHLORIDE DEPENDENT TRANSPORTER"/>
    <property type="match status" value="1"/>
</dbReference>
<protein>
    <recommendedName>
        <fullName evidence="9">Transporter</fullName>
    </recommendedName>
</protein>
<dbReference type="InterPro" id="IPR000175">
    <property type="entry name" value="Na/ntran_symport"/>
</dbReference>
<feature type="transmembrane region" description="Helical" evidence="11">
    <location>
        <begin position="597"/>
        <end position="620"/>
    </location>
</feature>
<comment type="similarity">
    <text evidence="2 9">Belongs to the sodium:neurotransmitter symporter (SNF) (TC 2.A.22) family.</text>
</comment>
<dbReference type="Pfam" id="PF00209">
    <property type="entry name" value="SNF"/>
    <property type="match status" value="1"/>
</dbReference>
<dbReference type="Proteomes" id="UP000694920">
    <property type="component" value="Unplaced"/>
</dbReference>
<dbReference type="SUPFAM" id="SSF161070">
    <property type="entry name" value="SNF-like"/>
    <property type="match status" value="1"/>
</dbReference>
<sequence length="733" mass="81203">MANTAHLVRRQSSRDLKPQKSVDRLEMKEMRGRLVVDNHKNISSGNYGATNAAFDDSSPNMKSKSGNVATNKGNKLGSNEEKATFKPEAGEDDRENWDSKLTFLLATVGYAVGLGNVWRFPYLAQKNGGGAFLIPYFVMLAIEGIPIFYLELAIGQRLRKGAIGVWNQVSPYLGGIGVSSAVVSFNVALYYNTIIAWCLFYFVQSFQSQLPWAECPNKYFQNGSYAPEPECLASSPTQYFWYRTTLMISKDINTPEALNWKIALALVVAWILVYMCMIKGIASSGKVVYVTATFPYIVLIIFFFRGVTLPGMSDGLRHLFTPKWWTLTDPVVWLEAGTQIFFSLGLAFGGLIAFSSYNPVNNNCYRDAIMVSLTNCFTSMFAGIVVFSIIGFKATMVYEQCLAERNATLISIFGHEMEPDKIPIAGALINVTNGNGSLGNLIMPELIECNLEKELDNSASGTGLAFIIFTEAINQFPGAQFWSVLFFLMLFTLGIDSQFGTLEGVVTSIVDMKLFPNLRKEILTGVICLVCCIISMAFAHGAGSYVFVLFDNFSGNFPLLIIAFFECIGVSYVYGLKRFADDIELMTGSRPGLYWLICWKYLSPLAMLSILVASFVEIAVDGSGYQAWVSSKGIAERQDWPYWSLILIAVLILASVLWIPAVAICRYMGILIIDDNEKAWFPAADLKEFHGIMPHEVTPAETLLFCIRSDGTEGLCCPTGGSRDEDEEDEDLT</sequence>
<organism evidence="12 13">
    <name type="scientific">Cephus cinctus</name>
    <name type="common">Wheat stem sawfly</name>
    <dbReference type="NCBI Taxonomy" id="211228"/>
    <lineage>
        <taxon>Eukaryota</taxon>
        <taxon>Metazoa</taxon>
        <taxon>Ecdysozoa</taxon>
        <taxon>Arthropoda</taxon>
        <taxon>Hexapoda</taxon>
        <taxon>Insecta</taxon>
        <taxon>Pterygota</taxon>
        <taxon>Neoptera</taxon>
        <taxon>Endopterygota</taxon>
        <taxon>Hymenoptera</taxon>
        <taxon>Cephoidea</taxon>
        <taxon>Cephidae</taxon>
        <taxon>Cephus</taxon>
    </lineage>
</organism>
<feature type="transmembrane region" description="Helical" evidence="11">
    <location>
        <begin position="556"/>
        <end position="576"/>
    </location>
</feature>